<sequence length="734" mass="77282">MGLGITREQRELTEAVRGWVERAVPSGWRQELLDGVPPVAAARPPYWGELAGMGLIGPQLPEACGGGGGTLTDLAVVLEETGRALLPGPYLPTVLAAELLLRGGLAELATALAEGTRIGAVALGTGSLTATPAERGGHLLNGTAPPVLGGADADVLVLAAASAGGTLWLSVDAADLRTRTHQSADPLRSTAEVAAEDVTVPGGRVLALDSAQVDDLARTFFAAEACGVAARALETAAGHAALRVQFGQPIGAFQAVKHRCAEMAVRLDQARALTWDAARVMDEAAPVRGLVSSLAAAGALEAAYRSAQDCLQILGATGFAREHDAHLSLRRALVARQLLGGGTHLRRAARLAAGGARRPLRLELPPEAQPFRDQAREIIARAEGLDPATARRVLALTGYTEPELPEPYGLGAGPVRQLAVRKEAREAGVWISGLGVTTWAVPLLAELGTAAQRERHLPPTLRGESQWCQLFSEPDAGSDLASLRTRAERRTAEQGGGWRVNGQKAWISGAQQAHWGILLARTDPAAAGTEGLTCFLVDMRNTPGVEVRPLQDITGDAPFDEVSFEDAVLPEDAAFGQVGRGWQTAGHTPRNEPVRLPERLPFGERLESLLVHAGGAWGADASVRERLGRLLAEAHALGCMDLRGALQQIAGQETGARGIRTVVESRHLQQLAELELELLGPAGAFCEGPGEDAVRELLRSRSLTISGGTLEIRLNLIAERLLGLPRDAEPRPVI</sequence>
<dbReference type="SUPFAM" id="SSF47203">
    <property type="entry name" value="Acyl-CoA dehydrogenase C-terminal domain-like"/>
    <property type="match status" value="2"/>
</dbReference>
<dbReference type="PANTHER" id="PTHR43292">
    <property type="entry name" value="ACYL-COA DEHYDROGENASE"/>
    <property type="match status" value="1"/>
</dbReference>
<gene>
    <name evidence="9" type="ORF">LHJ74_09725</name>
</gene>
<dbReference type="PANTHER" id="PTHR43292:SF4">
    <property type="entry name" value="ACYL-COA DEHYDROGENASE FADE34"/>
    <property type="match status" value="1"/>
</dbReference>
<evidence type="ECO:0000259" key="7">
    <source>
        <dbReference type="Pfam" id="PF02770"/>
    </source>
</evidence>
<keyword evidence="4" id="KW-0274">FAD</keyword>
<feature type="domain" description="Acyl-CoA dehydrogenase/oxidase C-terminal" evidence="6">
    <location>
        <begin position="614"/>
        <end position="722"/>
    </location>
</feature>
<dbReference type="InterPro" id="IPR006091">
    <property type="entry name" value="Acyl-CoA_Oxase/DH_mid-dom"/>
</dbReference>
<dbReference type="Gene3D" id="2.40.110.10">
    <property type="entry name" value="Butyryl-CoA Dehydrogenase, subunit A, domain 2"/>
    <property type="match status" value="1"/>
</dbReference>
<evidence type="ECO:0000313" key="10">
    <source>
        <dbReference type="Proteomes" id="UP001156389"/>
    </source>
</evidence>
<keyword evidence="10" id="KW-1185">Reference proteome</keyword>
<dbReference type="InterPro" id="IPR046373">
    <property type="entry name" value="Acyl-CoA_Oxase/DH_mid-dom_sf"/>
</dbReference>
<dbReference type="InterPro" id="IPR037069">
    <property type="entry name" value="AcylCoA_DH/ox_N_sf"/>
</dbReference>
<feature type="domain" description="Acyl-CoA dehydrogenase/oxidase N-terminal" evidence="8">
    <location>
        <begin position="385"/>
        <end position="464"/>
    </location>
</feature>
<evidence type="ECO:0000259" key="8">
    <source>
        <dbReference type="Pfam" id="PF02771"/>
    </source>
</evidence>
<comment type="cofactor">
    <cofactor evidence="1">
        <name>FAD</name>
        <dbReference type="ChEBI" id="CHEBI:57692"/>
    </cofactor>
</comment>
<evidence type="ECO:0000256" key="1">
    <source>
        <dbReference type="ARBA" id="ARBA00001974"/>
    </source>
</evidence>
<dbReference type="InterPro" id="IPR009075">
    <property type="entry name" value="AcylCo_DH/oxidase_C"/>
</dbReference>
<evidence type="ECO:0000256" key="4">
    <source>
        <dbReference type="ARBA" id="ARBA00022827"/>
    </source>
</evidence>
<comment type="similarity">
    <text evidence="2">Belongs to the acyl-CoA dehydrogenase family.</text>
</comment>
<dbReference type="RefSeq" id="WP_260217496.1">
    <property type="nucleotide sequence ID" value="NZ_JAJAGO010000004.1"/>
</dbReference>
<dbReference type="InterPro" id="IPR036250">
    <property type="entry name" value="AcylCo_DH-like_C"/>
</dbReference>
<dbReference type="SUPFAM" id="SSF56645">
    <property type="entry name" value="Acyl-CoA dehydrogenase NM domain-like"/>
    <property type="match status" value="2"/>
</dbReference>
<dbReference type="EMBL" id="JAJAGO010000004">
    <property type="protein sequence ID" value="MCT2590187.1"/>
    <property type="molecule type" value="Genomic_DNA"/>
</dbReference>
<dbReference type="InterPro" id="IPR009100">
    <property type="entry name" value="AcylCoA_DH/oxidase_NM_dom_sf"/>
</dbReference>
<reference evidence="9 10" key="1">
    <citation type="submission" date="2021-10" db="EMBL/GenBank/DDBJ databases">
        <title>Streptomyces gossypii sp. nov., isolated from soil collected from cotton field.</title>
        <authorList>
            <person name="Ge X."/>
            <person name="Chen X."/>
            <person name="Liu W."/>
        </authorList>
    </citation>
    <scope>NUCLEOTIDE SEQUENCE [LARGE SCALE GENOMIC DNA]</scope>
    <source>
        <strain evidence="9 10">N2-109</strain>
    </source>
</reference>
<dbReference type="Pfam" id="PF02770">
    <property type="entry name" value="Acyl-CoA_dh_M"/>
    <property type="match status" value="1"/>
</dbReference>
<dbReference type="InterPro" id="IPR013786">
    <property type="entry name" value="AcylCoA_DH/ox_N"/>
</dbReference>
<feature type="domain" description="Acyl-CoA dehydrogenase/oxidase N-terminal" evidence="8">
    <location>
        <begin position="6"/>
        <end position="107"/>
    </location>
</feature>
<name>A0ABT2JQM1_9ACTN</name>
<dbReference type="Proteomes" id="UP001156389">
    <property type="component" value="Unassembled WGS sequence"/>
</dbReference>
<evidence type="ECO:0000256" key="2">
    <source>
        <dbReference type="ARBA" id="ARBA00009347"/>
    </source>
</evidence>
<evidence type="ECO:0000256" key="5">
    <source>
        <dbReference type="ARBA" id="ARBA00023002"/>
    </source>
</evidence>
<organism evidence="9 10">
    <name type="scientific">Streptomyces gossypii</name>
    <dbReference type="NCBI Taxonomy" id="2883101"/>
    <lineage>
        <taxon>Bacteria</taxon>
        <taxon>Bacillati</taxon>
        <taxon>Actinomycetota</taxon>
        <taxon>Actinomycetes</taxon>
        <taxon>Kitasatosporales</taxon>
        <taxon>Streptomycetaceae</taxon>
        <taxon>Streptomyces</taxon>
    </lineage>
</organism>
<feature type="domain" description="Acyl-CoA dehydrogenase/oxidase C-terminal" evidence="6">
    <location>
        <begin position="217"/>
        <end position="340"/>
    </location>
</feature>
<dbReference type="Pfam" id="PF02771">
    <property type="entry name" value="Acyl-CoA_dh_N"/>
    <property type="match status" value="2"/>
</dbReference>
<dbReference type="Pfam" id="PF00441">
    <property type="entry name" value="Acyl-CoA_dh_1"/>
    <property type="match status" value="2"/>
</dbReference>
<dbReference type="Gene3D" id="1.10.540.10">
    <property type="entry name" value="Acyl-CoA dehydrogenase/oxidase, N-terminal domain"/>
    <property type="match status" value="2"/>
</dbReference>
<evidence type="ECO:0000259" key="6">
    <source>
        <dbReference type="Pfam" id="PF00441"/>
    </source>
</evidence>
<comment type="caution">
    <text evidence="9">The sequence shown here is derived from an EMBL/GenBank/DDBJ whole genome shotgun (WGS) entry which is preliminary data.</text>
</comment>
<evidence type="ECO:0000313" key="9">
    <source>
        <dbReference type="EMBL" id="MCT2590187.1"/>
    </source>
</evidence>
<protein>
    <submittedName>
        <fullName evidence="9">Acyl-CoA dehydrogenase</fullName>
    </submittedName>
</protein>
<keyword evidence="5" id="KW-0560">Oxidoreductase</keyword>
<dbReference type="Gene3D" id="1.20.140.10">
    <property type="entry name" value="Butyryl-CoA Dehydrogenase, subunit A, domain 3"/>
    <property type="match status" value="2"/>
</dbReference>
<keyword evidence="3" id="KW-0285">Flavoprotein</keyword>
<feature type="domain" description="Acyl-CoA oxidase/dehydrogenase middle" evidence="7">
    <location>
        <begin position="468"/>
        <end position="566"/>
    </location>
</feature>
<dbReference type="InterPro" id="IPR052161">
    <property type="entry name" value="Mycobact_Acyl-CoA_DH"/>
</dbReference>
<accession>A0ABT2JQM1</accession>
<evidence type="ECO:0000256" key="3">
    <source>
        <dbReference type="ARBA" id="ARBA00022630"/>
    </source>
</evidence>
<proteinExistence type="inferred from homology"/>